<evidence type="ECO:0000259" key="21">
    <source>
        <dbReference type="Pfam" id="PF12697"/>
    </source>
</evidence>
<evidence type="ECO:0000256" key="4">
    <source>
        <dbReference type="ARBA" id="ARBA00050262"/>
    </source>
</evidence>
<dbReference type="GO" id="GO:0080032">
    <property type="term" value="F:methyl jasmonate esterase activity"/>
    <property type="evidence" value="ECO:0007669"/>
    <property type="project" value="TreeGrafter"/>
</dbReference>
<evidence type="ECO:0000256" key="16">
    <source>
        <dbReference type="ARBA" id="ARBA00066572"/>
    </source>
</evidence>
<dbReference type="Gene3D" id="3.40.50.1820">
    <property type="entry name" value="alpha/beta hydrolase"/>
    <property type="match status" value="1"/>
</dbReference>
<comment type="catalytic activity">
    <reaction evidence="10">
        <text>2-methylpropanal + hydrogen cyanide = (2S)-2-hydroxy-3-methylbutanenitrile</text>
        <dbReference type="Rhea" id="RHEA:77403"/>
        <dbReference type="ChEBI" id="CHEBI:18407"/>
        <dbReference type="ChEBI" id="CHEBI:48943"/>
        <dbReference type="ChEBI" id="CHEBI:197354"/>
    </reaction>
</comment>
<dbReference type="PANTHER" id="PTHR10992">
    <property type="entry name" value="METHYLESTERASE FAMILY MEMBER"/>
    <property type="match status" value="1"/>
</dbReference>
<evidence type="ECO:0000256" key="2">
    <source>
        <dbReference type="ARBA" id="ARBA00050104"/>
    </source>
</evidence>
<feature type="domain" description="AB hydrolase-1" evidence="21">
    <location>
        <begin position="14"/>
        <end position="252"/>
    </location>
</feature>
<dbReference type="InterPro" id="IPR045889">
    <property type="entry name" value="MES/HNL"/>
</dbReference>
<dbReference type="AlphaFoldDB" id="A0A2Z6LYM3"/>
<proteinExistence type="inferred from homology"/>
<evidence type="ECO:0000313" key="22">
    <source>
        <dbReference type="EMBL" id="GAU17411.1"/>
    </source>
</evidence>
<comment type="catalytic activity">
    <reaction evidence="3">
        <text>a monosubstituted aliphatic (S)-hydroxynitrile = an aldehyde + hydrogen cyanide</text>
        <dbReference type="Rhea" id="RHEA:56588"/>
        <dbReference type="ChEBI" id="CHEBI:17478"/>
        <dbReference type="ChEBI" id="CHEBI:18407"/>
        <dbReference type="ChEBI" id="CHEBI:140596"/>
        <dbReference type="EC" id="4.1.2.47"/>
    </reaction>
</comment>
<accession>A0A2Z6LYM3</accession>
<dbReference type="GO" id="GO:0009694">
    <property type="term" value="P:jasmonic acid metabolic process"/>
    <property type="evidence" value="ECO:0007669"/>
    <property type="project" value="TreeGrafter"/>
</dbReference>
<evidence type="ECO:0000256" key="8">
    <source>
        <dbReference type="ARBA" id="ARBA00051735"/>
    </source>
</evidence>
<dbReference type="SUPFAM" id="SSF53474">
    <property type="entry name" value="alpha/beta-Hydrolases"/>
    <property type="match status" value="1"/>
</dbReference>
<keyword evidence="1" id="KW-0378">Hydrolase</keyword>
<comment type="catalytic activity">
    <reaction evidence="13">
        <text>cyclohexanecarbaldehyde + hydrogen cyanide = (2S)-2-cyclohexyl-2-hydroxyacetonitrile</text>
        <dbReference type="Rhea" id="RHEA:77423"/>
        <dbReference type="ChEBI" id="CHEBI:18407"/>
        <dbReference type="ChEBI" id="CHEBI:197359"/>
        <dbReference type="ChEBI" id="CHEBI:197360"/>
    </reaction>
</comment>
<dbReference type="PANTHER" id="PTHR10992:SF1083">
    <property type="entry name" value="METHYLESTERASE 1"/>
    <property type="match status" value="1"/>
</dbReference>
<comment type="catalytic activity">
    <reaction evidence="9">
        <text>acrolein + hydrogen cyanide = (2S)-2-hydroxybut-3-enenitrile</text>
        <dbReference type="Rhea" id="RHEA:77411"/>
        <dbReference type="ChEBI" id="CHEBI:15368"/>
        <dbReference type="ChEBI" id="CHEBI:18407"/>
        <dbReference type="ChEBI" id="CHEBI:197356"/>
    </reaction>
</comment>
<evidence type="ECO:0000256" key="7">
    <source>
        <dbReference type="ARBA" id="ARBA00051647"/>
    </source>
</evidence>
<evidence type="ECO:0000256" key="14">
    <source>
        <dbReference type="ARBA" id="ARBA00052826"/>
    </source>
</evidence>
<dbReference type="GO" id="GO:0009696">
    <property type="term" value="P:salicylic acid metabolic process"/>
    <property type="evidence" value="ECO:0007669"/>
    <property type="project" value="TreeGrafter"/>
</dbReference>
<evidence type="ECO:0000256" key="11">
    <source>
        <dbReference type="ARBA" id="ARBA00052511"/>
    </source>
</evidence>
<evidence type="ECO:0000256" key="17">
    <source>
        <dbReference type="ARBA" id="ARBA00069221"/>
    </source>
</evidence>
<evidence type="ECO:0000256" key="3">
    <source>
        <dbReference type="ARBA" id="ARBA00050241"/>
    </source>
</evidence>
<evidence type="ECO:0000256" key="6">
    <source>
        <dbReference type="ARBA" id="ARBA00050608"/>
    </source>
</evidence>
<evidence type="ECO:0000256" key="18">
    <source>
        <dbReference type="ARBA" id="ARBA00076040"/>
    </source>
</evidence>
<comment type="catalytic activity">
    <reaction evidence="11">
        <text>3-formylthiophene + hydrogen cyanide = (2S)-2-hydroxy-2-(thiophen-3-yl)acetonitrile</text>
        <dbReference type="Rhea" id="RHEA:77459"/>
        <dbReference type="ChEBI" id="CHEBI:18407"/>
        <dbReference type="ChEBI" id="CHEBI:87611"/>
        <dbReference type="ChEBI" id="CHEBI:197333"/>
    </reaction>
</comment>
<evidence type="ECO:0000256" key="1">
    <source>
        <dbReference type="ARBA" id="ARBA00022801"/>
    </source>
</evidence>
<evidence type="ECO:0000256" key="20">
    <source>
        <dbReference type="ARBA" id="ARBA00079794"/>
    </source>
</evidence>
<dbReference type="Pfam" id="PF12697">
    <property type="entry name" value="Abhydrolase_6"/>
    <property type="match status" value="1"/>
</dbReference>
<comment type="catalytic activity">
    <reaction evidence="4">
        <text>2-hydroxy-2-methylpropanenitrile = acetone + hydrogen cyanide</text>
        <dbReference type="Rhea" id="RHEA:11932"/>
        <dbReference type="ChEBI" id="CHEBI:15347"/>
        <dbReference type="ChEBI" id="CHEBI:15348"/>
        <dbReference type="ChEBI" id="CHEBI:18407"/>
    </reaction>
    <physiologicalReaction direction="left-to-right" evidence="4">
        <dbReference type="Rhea" id="RHEA:11933"/>
    </physiologicalReaction>
</comment>
<dbReference type="EMBL" id="DF973170">
    <property type="protein sequence ID" value="GAU17411.1"/>
    <property type="molecule type" value="Genomic_DNA"/>
</dbReference>
<evidence type="ECO:0000256" key="5">
    <source>
        <dbReference type="ARBA" id="ARBA00050358"/>
    </source>
</evidence>
<dbReference type="EC" id="4.1.2.47" evidence="16"/>
<comment type="catalytic activity">
    <reaction evidence="6">
        <text>formylthiophene + hydrogen cyanide = (2R)-2-hydroxy-2-(thiophen-2-yl)acetonitrile</text>
        <dbReference type="Rhea" id="RHEA:77455"/>
        <dbReference type="ChEBI" id="CHEBI:18407"/>
        <dbReference type="ChEBI" id="CHEBI:87301"/>
        <dbReference type="ChEBI" id="CHEBI:197332"/>
    </reaction>
</comment>
<dbReference type="InterPro" id="IPR029058">
    <property type="entry name" value="AB_hydrolase_fold"/>
</dbReference>
<evidence type="ECO:0000256" key="10">
    <source>
        <dbReference type="ARBA" id="ARBA00052033"/>
    </source>
</evidence>
<name>A0A2Z6LYM3_TRISU</name>
<comment type="catalytic activity">
    <reaction evidence="2">
        <text>4-methoxybenzaldehyde + hydrogen cyanide = (2S)-2-hydroxy-2-(4-methoxyphenyl)acetonitrile</text>
        <dbReference type="Rhea" id="RHEA:77447"/>
        <dbReference type="ChEBI" id="CHEBI:18407"/>
        <dbReference type="ChEBI" id="CHEBI:28235"/>
        <dbReference type="ChEBI" id="CHEBI:197328"/>
    </reaction>
</comment>
<gene>
    <name evidence="22" type="ORF">TSUD_232880</name>
</gene>
<dbReference type="GO" id="GO:0080030">
    <property type="term" value="F:methyl indole-3-acetate esterase activity"/>
    <property type="evidence" value="ECO:0007669"/>
    <property type="project" value="TreeGrafter"/>
</dbReference>
<comment type="catalytic activity">
    <reaction evidence="5">
        <text>benzaldehyde + hydrogen cyanide = (S)-mandelonitrile</text>
        <dbReference type="Rhea" id="RHEA:77427"/>
        <dbReference type="ChEBI" id="CHEBI:17169"/>
        <dbReference type="ChEBI" id="CHEBI:18407"/>
        <dbReference type="ChEBI" id="CHEBI:36941"/>
    </reaction>
</comment>
<evidence type="ECO:0000256" key="12">
    <source>
        <dbReference type="ARBA" id="ARBA00052600"/>
    </source>
</evidence>
<protein>
    <recommendedName>
        <fullName evidence="17">(S)-hydroxynitrile lyase</fullName>
        <ecNumber evidence="16">4.1.2.47</ecNumber>
    </recommendedName>
    <alternativeName>
        <fullName evidence="18">2-hydroxy-2-methylpropanenitrile lyase</fullName>
    </alternativeName>
    <alternativeName>
        <fullName evidence="19">Acetone cyanohydrin lyase</fullName>
    </alternativeName>
    <alternativeName>
        <fullName evidence="20">Hydroxynitrile lyase</fullName>
    </alternativeName>
</protein>
<evidence type="ECO:0000256" key="13">
    <source>
        <dbReference type="ARBA" id="ARBA00052609"/>
    </source>
</evidence>
<comment type="catalytic activity">
    <reaction evidence="14">
        <text>an aromatic (S)-hydroxynitrile = an aromatic aldehyde + hydrogen cyanide</text>
        <dbReference type="Rhea" id="RHEA:54660"/>
        <dbReference type="ChEBI" id="CHEBI:18407"/>
        <dbReference type="ChEBI" id="CHEBI:33855"/>
        <dbReference type="ChEBI" id="CHEBI:138306"/>
        <dbReference type="EC" id="4.1.2.47"/>
    </reaction>
</comment>
<dbReference type="Proteomes" id="UP000242715">
    <property type="component" value="Unassembled WGS sequence"/>
</dbReference>
<dbReference type="FunFam" id="3.40.50.1820:FF:000051">
    <property type="entry name" value="(S)-hydroxynitrile lyase"/>
    <property type="match status" value="1"/>
</dbReference>
<keyword evidence="23" id="KW-1185">Reference proteome</keyword>
<comment type="catalytic activity">
    <reaction evidence="8">
        <text>a disubstituted aliphatic (S)-hydroxynitrile = a ketone + hydrogen cyanide</text>
        <dbReference type="Rhea" id="RHEA:56592"/>
        <dbReference type="ChEBI" id="CHEBI:17087"/>
        <dbReference type="ChEBI" id="CHEBI:18407"/>
        <dbReference type="ChEBI" id="CHEBI:140597"/>
        <dbReference type="EC" id="4.1.2.47"/>
    </reaction>
</comment>
<reference evidence="23" key="1">
    <citation type="journal article" date="2017" name="Front. Plant Sci.">
        <title>Climate Clever Clovers: New Paradigm to Reduce the Environmental Footprint of Ruminants by Breeding Low Methanogenic Forages Utilizing Haplotype Variation.</title>
        <authorList>
            <person name="Kaur P."/>
            <person name="Appels R."/>
            <person name="Bayer P.E."/>
            <person name="Keeble-Gagnere G."/>
            <person name="Wang J."/>
            <person name="Hirakawa H."/>
            <person name="Shirasawa K."/>
            <person name="Vercoe P."/>
            <person name="Stefanova K."/>
            <person name="Durmic Z."/>
            <person name="Nichols P."/>
            <person name="Revell C."/>
            <person name="Isobe S.N."/>
            <person name="Edwards D."/>
            <person name="Erskine W."/>
        </authorList>
    </citation>
    <scope>NUCLEOTIDE SEQUENCE [LARGE SCALE GENOMIC DNA]</scope>
    <source>
        <strain evidence="23">cv. Daliak</strain>
    </source>
</reference>
<organism evidence="22 23">
    <name type="scientific">Trifolium subterraneum</name>
    <name type="common">Subterranean clover</name>
    <dbReference type="NCBI Taxonomy" id="3900"/>
    <lineage>
        <taxon>Eukaryota</taxon>
        <taxon>Viridiplantae</taxon>
        <taxon>Streptophyta</taxon>
        <taxon>Embryophyta</taxon>
        <taxon>Tracheophyta</taxon>
        <taxon>Spermatophyta</taxon>
        <taxon>Magnoliopsida</taxon>
        <taxon>eudicotyledons</taxon>
        <taxon>Gunneridae</taxon>
        <taxon>Pentapetalae</taxon>
        <taxon>rosids</taxon>
        <taxon>fabids</taxon>
        <taxon>Fabales</taxon>
        <taxon>Fabaceae</taxon>
        <taxon>Papilionoideae</taxon>
        <taxon>50 kb inversion clade</taxon>
        <taxon>NPAAA clade</taxon>
        <taxon>Hologalegina</taxon>
        <taxon>IRL clade</taxon>
        <taxon>Trifolieae</taxon>
        <taxon>Trifolium</taxon>
    </lineage>
</organism>
<comment type="similarity">
    <text evidence="15">Belongs to the AB hydrolase superfamily. Hydroxynitrile lyase family.</text>
</comment>
<dbReference type="GO" id="GO:0080031">
    <property type="term" value="F:methyl salicylate esterase activity"/>
    <property type="evidence" value="ECO:0007669"/>
    <property type="project" value="TreeGrafter"/>
</dbReference>
<dbReference type="InterPro" id="IPR000073">
    <property type="entry name" value="AB_hydrolase_1"/>
</dbReference>
<comment type="catalytic activity">
    <reaction evidence="7">
        <text>butan-2-one + hydrogen cyanide = 2-hydroxy-2-methylbutanenitrile</text>
        <dbReference type="Rhea" id="RHEA:77467"/>
        <dbReference type="ChEBI" id="CHEBI:18407"/>
        <dbReference type="ChEBI" id="CHEBI:28398"/>
        <dbReference type="ChEBI" id="CHEBI:60954"/>
    </reaction>
    <physiologicalReaction direction="right-to-left" evidence="7">
        <dbReference type="Rhea" id="RHEA:77469"/>
    </physiologicalReaction>
</comment>
<dbReference type="OrthoDB" id="408373at2759"/>
<dbReference type="GO" id="GO:0047606">
    <property type="term" value="F:(S)-hydroxynitrile lyase activity"/>
    <property type="evidence" value="ECO:0007669"/>
    <property type="project" value="UniProtKB-EC"/>
</dbReference>
<evidence type="ECO:0000256" key="9">
    <source>
        <dbReference type="ARBA" id="ARBA00051977"/>
    </source>
</evidence>
<comment type="catalytic activity">
    <reaction evidence="12">
        <text>2,2-dimethylpropanal + hydrogen cyanide = (2S)-2-hydroxy-3,3-dimethylbutanenitrile</text>
        <dbReference type="Rhea" id="RHEA:77407"/>
        <dbReference type="ChEBI" id="CHEBI:18407"/>
        <dbReference type="ChEBI" id="CHEBI:141557"/>
        <dbReference type="ChEBI" id="CHEBI:197355"/>
    </reaction>
</comment>
<evidence type="ECO:0000256" key="15">
    <source>
        <dbReference type="ARBA" id="ARBA00060885"/>
    </source>
</evidence>
<evidence type="ECO:0000313" key="23">
    <source>
        <dbReference type="Proteomes" id="UP000242715"/>
    </source>
</evidence>
<sequence>MSELNMDQKQQKHFVLVHGVSIGAWCWYKLKPQLESVGHKVTPLDLAACGINTNKIEDVHTFSDYSKPLLEFLASLDPNEKVVLVGHSFGGVSVALAMEKFPEKIAVGIFLTAFIPDTQHNPSYVLQQYVERYPLTGWLDSEFSFSGNKMLLLPGTKFLSTKFFQLCSTEDLELVKILRRTGSLFVENLSEAENFSKERYESVPRVYIVSNNDLAIPLEFQQWMIQNAGINEVKVINGGADHMVMLSKPQELCLSLLEIAKKYH</sequence>
<evidence type="ECO:0000256" key="19">
    <source>
        <dbReference type="ARBA" id="ARBA00078291"/>
    </source>
</evidence>